<evidence type="ECO:0000256" key="9">
    <source>
        <dbReference type="ARBA" id="ARBA00023242"/>
    </source>
</evidence>
<dbReference type="PANTHER" id="PTHR31576:SF2">
    <property type="entry name" value="TATA BOX-BINDING PROTEIN-ASSOCIATED FACTOR RNA POLYMERASE I SUBUNIT B"/>
    <property type="match status" value="1"/>
</dbReference>
<sequence>MRHCQQRQPPPPLQPEGPKDPPYPLPLLRLDLQERVDPPAMENSSFYQGFPIHVKREVVELDSRTPRIRCEGCGGTDFDSGDDGFFYCRGCGGQSQDMLETACADEDVFGDGGGAGALYSAKHVRHTQSQSQPQPLSQFLSQSSAKASKEEIVRSLARNLDGCGVVKEEDRTHEFVDEVYRPMDFGSAPSLDEKAVADGIRLRYVQGMQLMIQMQCKELVEGFGVSPLICGVVGVVWLRYLAVLRVFDEDWADRAIQEAEAAARERCGGKDWTGSHRLDSIVEPDPIRLGPVQIGPIRFKRLV</sequence>
<evidence type="ECO:0000313" key="11">
    <source>
        <dbReference type="EMBL" id="MQM16867.1"/>
    </source>
</evidence>
<keyword evidence="6" id="KW-0805">Transcription regulation</keyword>
<name>A0A843XCB0_COLES</name>
<dbReference type="AlphaFoldDB" id="A0A843XCB0"/>
<proteinExistence type="inferred from homology"/>
<evidence type="ECO:0000256" key="8">
    <source>
        <dbReference type="ARBA" id="ARBA00023163"/>
    </source>
</evidence>
<dbReference type="GO" id="GO:0008270">
    <property type="term" value="F:zinc ion binding"/>
    <property type="evidence" value="ECO:0007669"/>
    <property type="project" value="UniProtKB-KW"/>
</dbReference>
<dbReference type="GO" id="GO:0001164">
    <property type="term" value="F:RNA polymerase I core promoter sequence-specific DNA binding"/>
    <property type="evidence" value="ECO:0007669"/>
    <property type="project" value="InterPro"/>
</dbReference>
<keyword evidence="5" id="KW-0862">Zinc</keyword>
<evidence type="ECO:0000256" key="10">
    <source>
        <dbReference type="SAM" id="MobiDB-lite"/>
    </source>
</evidence>
<dbReference type="OrthoDB" id="10069252at2759"/>
<keyword evidence="3" id="KW-0479">Metal-binding</keyword>
<evidence type="ECO:0000256" key="1">
    <source>
        <dbReference type="ARBA" id="ARBA00004604"/>
    </source>
</evidence>
<evidence type="ECO:0000256" key="4">
    <source>
        <dbReference type="ARBA" id="ARBA00022771"/>
    </source>
</evidence>
<evidence type="ECO:0000256" key="5">
    <source>
        <dbReference type="ARBA" id="ARBA00022833"/>
    </source>
</evidence>
<evidence type="ECO:0000256" key="7">
    <source>
        <dbReference type="ARBA" id="ARBA00023125"/>
    </source>
</evidence>
<dbReference type="GO" id="GO:0042790">
    <property type="term" value="P:nucleolar large rRNA transcription by RNA polymerase I"/>
    <property type="evidence" value="ECO:0007669"/>
    <property type="project" value="TreeGrafter"/>
</dbReference>
<comment type="caution">
    <text evidence="11">The sequence shown here is derived from an EMBL/GenBank/DDBJ whole genome shotgun (WGS) entry which is preliminary data.</text>
</comment>
<evidence type="ECO:0000256" key="3">
    <source>
        <dbReference type="ARBA" id="ARBA00022723"/>
    </source>
</evidence>
<organism evidence="11 12">
    <name type="scientific">Colocasia esculenta</name>
    <name type="common">Wild taro</name>
    <name type="synonym">Arum esculentum</name>
    <dbReference type="NCBI Taxonomy" id="4460"/>
    <lineage>
        <taxon>Eukaryota</taxon>
        <taxon>Viridiplantae</taxon>
        <taxon>Streptophyta</taxon>
        <taxon>Embryophyta</taxon>
        <taxon>Tracheophyta</taxon>
        <taxon>Spermatophyta</taxon>
        <taxon>Magnoliopsida</taxon>
        <taxon>Liliopsida</taxon>
        <taxon>Araceae</taxon>
        <taxon>Aroideae</taxon>
        <taxon>Colocasieae</taxon>
        <taxon>Colocasia</taxon>
    </lineage>
</organism>
<feature type="compositionally biased region" description="Pro residues" evidence="10">
    <location>
        <begin position="8"/>
        <end position="25"/>
    </location>
</feature>
<dbReference type="GO" id="GO:0070860">
    <property type="term" value="C:RNA polymerase I core factor complex"/>
    <property type="evidence" value="ECO:0007669"/>
    <property type="project" value="InterPro"/>
</dbReference>
<accession>A0A843XCB0</accession>
<dbReference type="EMBL" id="NMUH01007215">
    <property type="protein sequence ID" value="MQM16867.1"/>
    <property type="molecule type" value="Genomic_DNA"/>
</dbReference>
<keyword evidence="4" id="KW-0863">Zinc-finger</keyword>
<reference evidence="11" key="1">
    <citation type="submission" date="2017-07" db="EMBL/GenBank/DDBJ databases">
        <title>Taro Niue Genome Assembly and Annotation.</title>
        <authorList>
            <person name="Atibalentja N."/>
            <person name="Keating K."/>
            <person name="Fields C.J."/>
        </authorList>
    </citation>
    <scope>NUCLEOTIDE SEQUENCE</scope>
    <source>
        <strain evidence="11">Niue_2</strain>
        <tissue evidence="11">Leaf</tissue>
    </source>
</reference>
<comment type="subcellular location">
    <subcellularLocation>
        <location evidence="1">Nucleus</location>
        <location evidence="1">Nucleolus</location>
    </subcellularLocation>
</comment>
<evidence type="ECO:0008006" key="13">
    <source>
        <dbReference type="Google" id="ProtNLM"/>
    </source>
</evidence>
<keyword evidence="8" id="KW-0804">Transcription</keyword>
<gene>
    <name evidence="11" type="ORF">Taro_049829</name>
</gene>
<dbReference type="Proteomes" id="UP000652761">
    <property type="component" value="Unassembled WGS sequence"/>
</dbReference>
<evidence type="ECO:0000256" key="6">
    <source>
        <dbReference type="ARBA" id="ARBA00023015"/>
    </source>
</evidence>
<keyword evidence="12" id="KW-1185">Reference proteome</keyword>
<keyword evidence="7" id="KW-0238">DNA-binding</keyword>
<protein>
    <recommendedName>
        <fullName evidence="13">TATA box-binding protein-associated factor RNA polymerase I subunit B</fullName>
    </recommendedName>
</protein>
<keyword evidence="9" id="KW-0539">Nucleus</keyword>
<dbReference type="InterPro" id="IPR033599">
    <property type="entry name" value="TAF1B/Rrn7"/>
</dbReference>
<evidence type="ECO:0000313" key="12">
    <source>
        <dbReference type="Proteomes" id="UP000652761"/>
    </source>
</evidence>
<comment type="similarity">
    <text evidence="2">Belongs to the RRN7/TAF1B family.</text>
</comment>
<evidence type="ECO:0000256" key="2">
    <source>
        <dbReference type="ARBA" id="ARBA00006899"/>
    </source>
</evidence>
<dbReference type="PANTHER" id="PTHR31576">
    <property type="entry name" value="TATA BOX-BINDING PROTEIN-ASSOCIATED FACTOR RNA POLYMERASE I SUBUNIT B"/>
    <property type="match status" value="1"/>
</dbReference>
<feature type="region of interest" description="Disordered" evidence="10">
    <location>
        <begin position="1"/>
        <end position="26"/>
    </location>
</feature>